<proteinExistence type="inferred from homology"/>
<protein>
    <recommendedName>
        <fullName evidence="8">Lysine--tRNA ligase</fullName>
        <ecNumber evidence="8">6.1.1.6</ecNumber>
    </recommendedName>
    <alternativeName>
        <fullName evidence="8">Lysyl-tRNA synthetase</fullName>
        <shortName evidence="8">LysRS</shortName>
    </alternativeName>
</protein>
<sequence length="685" mass="77192">MSAKPTNRPSKYQVFLLWSNDTVSQCRDVRKFFKEFNKKTAKPEFGVTFEIIDHCFDTDDKGHPGAVPAEELLVKSKDTLALTIGLCTDDETSLNPYTVDKAQHQLDLVVESAQQNKFHQAIWFVLRQQDLEREQIAGEIHDLLRLPEGLKPDNVCLFNEGDKFADVLADNLTKLLSGDDRPWIEDENAAVHAIEAARRQKMEKLVQLGIDPWGHRFDDQQAITDVRALEGEITEQKTTSEGGREQTVYSGPKVRVAGRIVLMRPTGKLIFINLVDRTGTIQLFLGQAQVGERNWDIAQCLDLGDIIGVDGELKKTKTGELTIFVEELHFLTKTLEAPPEKHKGITDPELRQRMRYVDLAYGEGVLERFVQRTQIVRSIRETLVGEGYFEIEGPTLHTIAGGAAARPFETFHNALGMPLVMRIALELHLKRLLVGGMERVFELGRVYRNEGISPRHNPEFTMLEVYQAYGNYETMMDLTQNVIVNALDAIGAGRKVPFGDKEIDFTPPFERRCYRDLLAEHAGIDPANDAEVIACAKKLGLDTEGKHPDVVRNEIFEETVEDKLVGPIFVIDYPASICPLTKRKAGQPEIAERFELFIHGMELANAYTELNDPDLQEKLFRTQLEGMAEEDSMARMDTDFVRALRNGMPPAGGLGIGIDRLVMLLTNSSTIREVILFPLLRHEAT</sequence>
<keyword evidence="3 8" id="KW-0479">Metal-binding</keyword>
<comment type="similarity">
    <text evidence="1 8">Belongs to the class-II aminoacyl-tRNA synthetase family.</text>
</comment>
<dbReference type="GO" id="GO:0005829">
    <property type="term" value="C:cytosol"/>
    <property type="evidence" value="ECO:0007669"/>
    <property type="project" value="TreeGrafter"/>
</dbReference>
<dbReference type="HAMAP" id="MF_00252">
    <property type="entry name" value="Lys_tRNA_synth_class2"/>
    <property type="match status" value="1"/>
</dbReference>
<dbReference type="GO" id="GO:0006430">
    <property type="term" value="P:lysyl-tRNA aminoacylation"/>
    <property type="evidence" value="ECO:0007669"/>
    <property type="project" value="UniProtKB-UniRule"/>
</dbReference>
<evidence type="ECO:0000313" key="12">
    <source>
        <dbReference type="Proteomes" id="UP000238322"/>
    </source>
</evidence>
<feature type="binding site" evidence="8">
    <location>
        <position position="595"/>
    </location>
    <ligand>
        <name>Mg(2+)</name>
        <dbReference type="ChEBI" id="CHEBI:18420"/>
        <label>1</label>
    </ligand>
</feature>
<evidence type="ECO:0000256" key="4">
    <source>
        <dbReference type="ARBA" id="ARBA00022741"/>
    </source>
</evidence>
<comment type="caution">
    <text evidence="11">The sequence shown here is derived from an EMBL/GenBank/DDBJ whole genome shotgun (WGS) entry which is preliminary data.</text>
</comment>
<dbReference type="SUPFAM" id="SSF55681">
    <property type="entry name" value="Class II aaRS and biotin synthetases"/>
    <property type="match status" value="1"/>
</dbReference>
<evidence type="ECO:0000256" key="1">
    <source>
        <dbReference type="ARBA" id="ARBA00008226"/>
    </source>
</evidence>
<dbReference type="AlphaFoldDB" id="A0A2S8FKB4"/>
<comment type="catalytic activity">
    <reaction evidence="7 8 9">
        <text>tRNA(Lys) + L-lysine + ATP = L-lysyl-tRNA(Lys) + AMP + diphosphate</text>
        <dbReference type="Rhea" id="RHEA:20792"/>
        <dbReference type="Rhea" id="RHEA-COMP:9696"/>
        <dbReference type="Rhea" id="RHEA-COMP:9697"/>
        <dbReference type="ChEBI" id="CHEBI:30616"/>
        <dbReference type="ChEBI" id="CHEBI:32551"/>
        <dbReference type="ChEBI" id="CHEBI:33019"/>
        <dbReference type="ChEBI" id="CHEBI:78442"/>
        <dbReference type="ChEBI" id="CHEBI:78529"/>
        <dbReference type="ChEBI" id="CHEBI:456215"/>
        <dbReference type="EC" id="6.1.1.6"/>
    </reaction>
</comment>
<evidence type="ECO:0000256" key="6">
    <source>
        <dbReference type="ARBA" id="ARBA00023146"/>
    </source>
</evidence>
<evidence type="ECO:0000259" key="10">
    <source>
        <dbReference type="PROSITE" id="PS50862"/>
    </source>
</evidence>
<dbReference type="GO" id="GO:0004824">
    <property type="term" value="F:lysine-tRNA ligase activity"/>
    <property type="evidence" value="ECO:0007669"/>
    <property type="project" value="UniProtKB-UniRule"/>
</dbReference>
<evidence type="ECO:0000256" key="9">
    <source>
        <dbReference type="RuleBase" id="RU000336"/>
    </source>
</evidence>
<dbReference type="InterPro" id="IPR044136">
    <property type="entry name" value="Lys-tRNA-ligase_II_N"/>
</dbReference>
<dbReference type="CDD" id="cd00775">
    <property type="entry name" value="LysRS_core"/>
    <property type="match status" value="1"/>
</dbReference>
<dbReference type="InterPro" id="IPR012340">
    <property type="entry name" value="NA-bd_OB-fold"/>
</dbReference>
<organism evidence="11 12">
    <name type="scientific">Blastopirellula marina</name>
    <dbReference type="NCBI Taxonomy" id="124"/>
    <lineage>
        <taxon>Bacteria</taxon>
        <taxon>Pseudomonadati</taxon>
        <taxon>Planctomycetota</taxon>
        <taxon>Planctomycetia</taxon>
        <taxon>Pirellulales</taxon>
        <taxon>Pirellulaceae</taxon>
        <taxon>Blastopirellula</taxon>
    </lineage>
</organism>
<dbReference type="Gene3D" id="2.40.50.140">
    <property type="entry name" value="Nucleic acid-binding proteins"/>
    <property type="match status" value="1"/>
</dbReference>
<dbReference type="NCBIfam" id="NF001756">
    <property type="entry name" value="PRK00484.1"/>
    <property type="match status" value="1"/>
</dbReference>
<dbReference type="Pfam" id="PF01336">
    <property type="entry name" value="tRNA_anti-codon"/>
    <property type="match status" value="1"/>
</dbReference>
<keyword evidence="6 8" id="KW-0030">Aminoacyl-tRNA synthetase</keyword>
<gene>
    <name evidence="8 11" type="primary">lysS</name>
    <name evidence="11" type="ORF">C5Y83_20485</name>
</gene>
<dbReference type="Gene3D" id="3.30.930.10">
    <property type="entry name" value="Bira Bifunctional Protein, Domain 2"/>
    <property type="match status" value="1"/>
</dbReference>
<dbReference type="EC" id="6.1.1.6" evidence="8"/>
<dbReference type="InterPro" id="IPR045864">
    <property type="entry name" value="aa-tRNA-synth_II/BPL/LPL"/>
</dbReference>
<keyword evidence="8" id="KW-0963">Cytoplasm</keyword>
<dbReference type="GO" id="GO:0000287">
    <property type="term" value="F:magnesium ion binding"/>
    <property type="evidence" value="ECO:0007669"/>
    <property type="project" value="UniProtKB-UniRule"/>
</dbReference>
<keyword evidence="5 8" id="KW-0067">ATP-binding</keyword>
<dbReference type="EMBL" id="PUHY01000012">
    <property type="protein sequence ID" value="PQO32591.1"/>
    <property type="molecule type" value="Genomic_DNA"/>
</dbReference>
<dbReference type="NCBIfam" id="TIGR00499">
    <property type="entry name" value="lysS_bact"/>
    <property type="match status" value="1"/>
</dbReference>
<keyword evidence="4 8" id="KW-0547">Nucleotide-binding</keyword>
<dbReference type="CDD" id="cd04322">
    <property type="entry name" value="LysRS_N"/>
    <property type="match status" value="1"/>
</dbReference>
<evidence type="ECO:0000256" key="2">
    <source>
        <dbReference type="ARBA" id="ARBA00022598"/>
    </source>
</evidence>
<dbReference type="Proteomes" id="UP000238322">
    <property type="component" value="Unassembled WGS sequence"/>
</dbReference>
<dbReference type="InterPro" id="IPR002313">
    <property type="entry name" value="Lys-tRNA-ligase_II"/>
</dbReference>
<comment type="cofactor">
    <cofactor evidence="8 9">
        <name>Mg(2+)</name>
        <dbReference type="ChEBI" id="CHEBI:18420"/>
    </cofactor>
    <text evidence="8 9">Binds 3 Mg(2+) ions per subunit.</text>
</comment>
<evidence type="ECO:0000256" key="5">
    <source>
        <dbReference type="ARBA" id="ARBA00022840"/>
    </source>
</evidence>
<dbReference type="InterPro" id="IPR004365">
    <property type="entry name" value="NA-bd_OB_tRNA"/>
</dbReference>
<dbReference type="PANTHER" id="PTHR42918">
    <property type="entry name" value="LYSYL-TRNA SYNTHETASE"/>
    <property type="match status" value="1"/>
</dbReference>
<dbReference type="InterPro" id="IPR018149">
    <property type="entry name" value="Lys-tRNA-synth_II_C"/>
</dbReference>
<accession>A0A2S8FKB4</accession>
<dbReference type="InterPro" id="IPR006195">
    <property type="entry name" value="aa-tRNA-synth_II"/>
</dbReference>
<evidence type="ECO:0000256" key="3">
    <source>
        <dbReference type="ARBA" id="ARBA00022723"/>
    </source>
</evidence>
<keyword evidence="2 8" id="KW-0436">Ligase</keyword>
<comment type="subunit">
    <text evidence="8">Homodimer.</text>
</comment>
<comment type="subcellular location">
    <subcellularLocation>
        <location evidence="8">Cytoplasm</location>
    </subcellularLocation>
</comment>
<dbReference type="SUPFAM" id="SSF50249">
    <property type="entry name" value="Nucleic acid-binding proteins"/>
    <property type="match status" value="1"/>
</dbReference>
<evidence type="ECO:0000256" key="8">
    <source>
        <dbReference type="HAMAP-Rule" id="MF_00252"/>
    </source>
</evidence>
<keyword evidence="8 9" id="KW-0460">Magnesium</keyword>
<dbReference type="PROSITE" id="PS50862">
    <property type="entry name" value="AA_TRNA_LIGASE_II"/>
    <property type="match status" value="1"/>
</dbReference>
<keyword evidence="8" id="KW-0648">Protein biosynthesis</keyword>
<feature type="binding site" evidence="8">
    <location>
        <position position="602"/>
    </location>
    <ligand>
        <name>Mg(2+)</name>
        <dbReference type="ChEBI" id="CHEBI:18420"/>
        <label>1</label>
    </ligand>
</feature>
<dbReference type="GO" id="GO:0005524">
    <property type="term" value="F:ATP binding"/>
    <property type="evidence" value="ECO:0007669"/>
    <property type="project" value="UniProtKB-UniRule"/>
</dbReference>
<name>A0A2S8FKB4_9BACT</name>
<dbReference type="Pfam" id="PF00152">
    <property type="entry name" value="tRNA-synt_2"/>
    <property type="match status" value="1"/>
</dbReference>
<evidence type="ECO:0000256" key="7">
    <source>
        <dbReference type="ARBA" id="ARBA00048573"/>
    </source>
</evidence>
<dbReference type="PANTHER" id="PTHR42918:SF15">
    <property type="entry name" value="LYSINE--TRNA LIGASE, CHLOROPLASTIC_MITOCHONDRIAL"/>
    <property type="match status" value="1"/>
</dbReference>
<dbReference type="OrthoDB" id="9802326at2"/>
<dbReference type="InterPro" id="IPR004364">
    <property type="entry name" value="Aa-tRNA-synt_II"/>
</dbReference>
<feature type="domain" description="Aminoacyl-transfer RNA synthetases class-II family profile" evidence="10">
    <location>
        <begin position="369"/>
        <end position="678"/>
    </location>
</feature>
<dbReference type="PRINTS" id="PR00982">
    <property type="entry name" value="TRNASYNTHLYS"/>
</dbReference>
<dbReference type="GO" id="GO:0000049">
    <property type="term" value="F:tRNA binding"/>
    <property type="evidence" value="ECO:0007669"/>
    <property type="project" value="TreeGrafter"/>
</dbReference>
<feature type="binding site" evidence="8">
    <location>
        <position position="602"/>
    </location>
    <ligand>
        <name>Mg(2+)</name>
        <dbReference type="ChEBI" id="CHEBI:18420"/>
        <label>2</label>
    </ligand>
</feature>
<reference evidence="11 12" key="1">
    <citation type="submission" date="2018-02" db="EMBL/GenBank/DDBJ databases">
        <title>Comparative genomes isolates from brazilian mangrove.</title>
        <authorList>
            <person name="Araujo J.E."/>
            <person name="Taketani R.G."/>
            <person name="Silva M.C.P."/>
            <person name="Loureco M.V."/>
            <person name="Andreote F.D."/>
        </authorList>
    </citation>
    <scope>NUCLEOTIDE SEQUENCE [LARGE SCALE GENOMIC DNA]</scope>
    <source>
        <strain evidence="11 12">Hex-1 MGV</strain>
    </source>
</reference>
<evidence type="ECO:0000313" key="11">
    <source>
        <dbReference type="EMBL" id="PQO32591.1"/>
    </source>
</evidence>